<gene>
    <name evidence="3" type="ORF">JAAARDRAFT_170470</name>
</gene>
<feature type="transmembrane region" description="Helical" evidence="2">
    <location>
        <begin position="136"/>
        <end position="155"/>
    </location>
</feature>
<feature type="compositionally biased region" description="Polar residues" evidence="1">
    <location>
        <begin position="525"/>
        <end position="535"/>
    </location>
</feature>
<feature type="region of interest" description="Disordered" evidence="1">
    <location>
        <begin position="568"/>
        <end position="613"/>
    </location>
</feature>
<protein>
    <recommendedName>
        <fullName evidence="5">DUF4203 domain-containing protein</fullName>
    </recommendedName>
</protein>
<keyword evidence="2" id="KW-0472">Membrane</keyword>
<organism evidence="3 4">
    <name type="scientific">Jaapia argillacea MUCL 33604</name>
    <dbReference type="NCBI Taxonomy" id="933084"/>
    <lineage>
        <taxon>Eukaryota</taxon>
        <taxon>Fungi</taxon>
        <taxon>Dikarya</taxon>
        <taxon>Basidiomycota</taxon>
        <taxon>Agaricomycotina</taxon>
        <taxon>Agaricomycetes</taxon>
        <taxon>Agaricomycetidae</taxon>
        <taxon>Jaapiales</taxon>
        <taxon>Jaapiaceae</taxon>
        <taxon>Jaapia</taxon>
    </lineage>
</organism>
<keyword evidence="2" id="KW-0812">Transmembrane</keyword>
<feature type="compositionally biased region" description="Basic and acidic residues" evidence="1">
    <location>
        <begin position="432"/>
        <end position="449"/>
    </location>
</feature>
<keyword evidence="4" id="KW-1185">Reference proteome</keyword>
<feature type="transmembrane region" description="Helical" evidence="2">
    <location>
        <begin position="17"/>
        <end position="39"/>
    </location>
</feature>
<feature type="compositionally biased region" description="Basic and acidic residues" evidence="1">
    <location>
        <begin position="600"/>
        <end position="613"/>
    </location>
</feature>
<dbReference type="Proteomes" id="UP000027265">
    <property type="component" value="Unassembled WGS sequence"/>
</dbReference>
<feature type="compositionally biased region" description="Acidic residues" evidence="1">
    <location>
        <begin position="465"/>
        <end position="475"/>
    </location>
</feature>
<feature type="region of interest" description="Disordered" evidence="1">
    <location>
        <begin position="320"/>
        <end position="555"/>
    </location>
</feature>
<dbReference type="InParanoid" id="A0A067Q5H8"/>
<feature type="compositionally biased region" description="Polar residues" evidence="1">
    <location>
        <begin position="420"/>
        <end position="429"/>
    </location>
</feature>
<evidence type="ECO:0000256" key="2">
    <source>
        <dbReference type="SAM" id="Phobius"/>
    </source>
</evidence>
<dbReference type="EMBL" id="KL197711">
    <property type="protein sequence ID" value="KDQ62239.1"/>
    <property type="molecule type" value="Genomic_DNA"/>
</dbReference>
<feature type="transmembrane region" description="Helical" evidence="2">
    <location>
        <begin position="192"/>
        <end position="218"/>
    </location>
</feature>
<evidence type="ECO:0000256" key="1">
    <source>
        <dbReference type="SAM" id="MobiDB-lite"/>
    </source>
</evidence>
<evidence type="ECO:0008006" key="5">
    <source>
        <dbReference type="Google" id="ProtNLM"/>
    </source>
</evidence>
<dbReference type="HOGENOM" id="CLU_033738_0_0_1"/>
<feature type="transmembrane region" description="Helical" evidence="2">
    <location>
        <begin position="112"/>
        <end position="129"/>
    </location>
</feature>
<evidence type="ECO:0000313" key="3">
    <source>
        <dbReference type="EMBL" id="KDQ62239.1"/>
    </source>
</evidence>
<sequence length="613" mass="66355">MSTTSLTALLPSTTYSLIYSLPLLLISLTLNYAGAFLTLDRTRTFAPRNDAIDVGTMPGVAFDYNPRKKKFYWLLEGGLGGIGIGYAFGVHCATFLSLLIPSVSTSAPLTNKSFLAVWLISVILLMALAGRWRYAAIILSGITGGATLALSLSVILHPSLLARIVLVAVFVPILTVLSLLPISRLQHGCIRLCASSAGAFGTVLSIAILAKVSAWANVWERLWISDGSDWGTTQEKGLSAGFCLFLCTGLLCDWFLHSKLGENPDQKWDSLLANYTNNLPNFANRAGNFRPLSSFWSGLFGDGKSKHEVIYTSPDAMVFPPDDKHGPPMFSSPPGKLHRHPTAEPNDTPESGPFEYTKRPAYLRKGPSIPRYKNLGTKRDVVKFQPLDPDEELSSDDSDDDSELKTPRSPPRPNGFVLKQPSSLGSATTAVDIHREGSDPLDFEKEKARLAGIKASLARKSNDGEALEYSDYEEDVTAHPRQRPRDTPGWSPEFLRRHRSATGAGTPESRNSGSGGGQDYFGNAAVSSSAGSQHTAVDGNLTAASPPPGAVPMTPSLIKAFDRIHAAQREAFSAPTTPVSQPSVPPHRRQPPAGQNWDVFWKDVTDKATEGLR</sequence>
<name>A0A067Q5H8_9AGAM</name>
<feature type="transmembrane region" description="Helical" evidence="2">
    <location>
        <begin position="161"/>
        <end position="180"/>
    </location>
</feature>
<keyword evidence="2" id="KW-1133">Transmembrane helix</keyword>
<accession>A0A067Q5H8</accession>
<dbReference type="OrthoDB" id="3364886at2759"/>
<feature type="transmembrane region" description="Helical" evidence="2">
    <location>
        <begin position="71"/>
        <end position="100"/>
    </location>
</feature>
<dbReference type="AlphaFoldDB" id="A0A067Q5H8"/>
<evidence type="ECO:0000313" key="4">
    <source>
        <dbReference type="Proteomes" id="UP000027265"/>
    </source>
</evidence>
<proteinExistence type="predicted"/>
<reference evidence="4" key="1">
    <citation type="journal article" date="2014" name="Proc. Natl. Acad. Sci. U.S.A.">
        <title>Extensive sampling of basidiomycete genomes demonstrates inadequacy of the white-rot/brown-rot paradigm for wood decay fungi.</title>
        <authorList>
            <person name="Riley R."/>
            <person name="Salamov A.A."/>
            <person name="Brown D.W."/>
            <person name="Nagy L.G."/>
            <person name="Floudas D."/>
            <person name="Held B.W."/>
            <person name="Levasseur A."/>
            <person name="Lombard V."/>
            <person name="Morin E."/>
            <person name="Otillar R."/>
            <person name="Lindquist E.A."/>
            <person name="Sun H."/>
            <person name="LaButti K.M."/>
            <person name="Schmutz J."/>
            <person name="Jabbour D."/>
            <person name="Luo H."/>
            <person name="Baker S.E."/>
            <person name="Pisabarro A.G."/>
            <person name="Walton J.D."/>
            <person name="Blanchette R.A."/>
            <person name="Henrissat B."/>
            <person name="Martin F."/>
            <person name="Cullen D."/>
            <person name="Hibbett D.S."/>
            <person name="Grigoriev I.V."/>
        </authorList>
    </citation>
    <scope>NUCLEOTIDE SEQUENCE [LARGE SCALE GENOMIC DNA]</scope>
    <source>
        <strain evidence="4">MUCL 33604</strain>
    </source>
</reference>
<feature type="compositionally biased region" description="Acidic residues" evidence="1">
    <location>
        <begin position="388"/>
        <end position="402"/>
    </location>
</feature>